<proteinExistence type="inferred from homology"/>
<dbReference type="Proteomes" id="UP001589890">
    <property type="component" value="Unassembled WGS sequence"/>
</dbReference>
<dbReference type="RefSeq" id="WP_380043825.1">
    <property type="nucleotide sequence ID" value="NZ_JBHLTC010000002.1"/>
</dbReference>
<dbReference type="PANTHER" id="PTHR30346">
    <property type="entry name" value="TRANSCRIPTIONAL DUAL REGULATOR HCAR-RELATED"/>
    <property type="match status" value="1"/>
</dbReference>
<dbReference type="Gene3D" id="3.40.190.10">
    <property type="entry name" value="Periplasmic binding protein-like II"/>
    <property type="match status" value="1"/>
</dbReference>
<feature type="domain" description="LysR substrate-binding" evidence="6">
    <location>
        <begin position="14"/>
        <end position="150"/>
    </location>
</feature>
<evidence type="ECO:0000313" key="7">
    <source>
        <dbReference type="EMBL" id="MFC0623134.1"/>
    </source>
</evidence>
<dbReference type="InterPro" id="IPR005119">
    <property type="entry name" value="LysR_subst-bd"/>
</dbReference>
<dbReference type="Pfam" id="PF03466">
    <property type="entry name" value="LysR_substrate"/>
    <property type="match status" value="1"/>
</dbReference>
<keyword evidence="3" id="KW-0238">DNA-binding</keyword>
<evidence type="ECO:0000256" key="3">
    <source>
        <dbReference type="ARBA" id="ARBA00023125"/>
    </source>
</evidence>
<comment type="caution">
    <text evidence="7">The sequence shown here is derived from an EMBL/GenBank/DDBJ whole genome shotgun (WGS) entry which is preliminary data.</text>
</comment>
<name>A0ABV6QET0_9ACTN</name>
<evidence type="ECO:0000256" key="2">
    <source>
        <dbReference type="ARBA" id="ARBA00023015"/>
    </source>
</evidence>
<keyword evidence="8" id="KW-1185">Reference proteome</keyword>
<dbReference type="SUPFAM" id="SSF53850">
    <property type="entry name" value="Periplasmic binding protein-like II"/>
    <property type="match status" value="1"/>
</dbReference>
<feature type="region of interest" description="Disordered" evidence="5">
    <location>
        <begin position="196"/>
        <end position="221"/>
    </location>
</feature>
<dbReference type="EMBL" id="JBHLTC010000002">
    <property type="protein sequence ID" value="MFC0623134.1"/>
    <property type="molecule type" value="Genomic_DNA"/>
</dbReference>
<gene>
    <name evidence="7" type="ORF">ACFFGN_03620</name>
</gene>
<evidence type="ECO:0000256" key="4">
    <source>
        <dbReference type="ARBA" id="ARBA00023163"/>
    </source>
</evidence>
<comment type="similarity">
    <text evidence="1">Belongs to the LysR transcriptional regulatory family.</text>
</comment>
<keyword evidence="2" id="KW-0805">Transcription regulation</keyword>
<evidence type="ECO:0000256" key="1">
    <source>
        <dbReference type="ARBA" id="ARBA00009437"/>
    </source>
</evidence>
<keyword evidence="4" id="KW-0804">Transcription</keyword>
<accession>A0ABV6QET0</accession>
<organism evidence="7 8">
    <name type="scientific">Kribbella deserti</name>
    <dbReference type="NCBI Taxonomy" id="1926257"/>
    <lineage>
        <taxon>Bacteria</taxon>
        <taxon>Bacillati</taxon>
        <taxon>Actinomycetota</taxon>
        <taxon>Actinomycetes</taxon>
        <taxon>Propionibacteriales</taxon>
        <taxon>Kribbellaceae</taxon>
        <taxon>Kribbella</taxon>
    </lineage>
</organism>
<evidence type="ECO:0000259" key="6">
    <source>
        <dbReference type="Pfam" id="PF03466"/>
    </source>
</evidence>
<evidence type="ECO:0000256" key="5">
    <source>
        <dbReference type="SAM" id="MobiDB-lite"/>
    </source>
</evidence>
<evidence type="ECO:0000313" key="8">
    <source>
        <dbReference type="Proteomes" id="UP001589890"/>
    </source>
</evidence>
<sequence>MDDLITSSSKYDGVASPLRLGSVSTVTFVSWLSRLERELEGREIRPQVDPCGGSLTDLLAADVLDIAMLMVCDEAHAPPCPSGVNERKMVDPEPALIIMAADHRLAGQPRVSLTDLADETWIVPPAGRRDGAIAAQRAACEAVGFTPHFRADELGHHEVEQLIAAGGESRPAHPRSTRCRALSSYRWPTTAWTSAGSCAGAPNASRRTSWMRSPAPSVRPR</sequence>
<reference evidence="7 8" key="1">
    <citation type="submission" date="2024-09" db="EMBL/GenBank/DDBJ databases">
        <authorList>
            <person name="Sun Q."/>
            <person name="Mori K."/>
        </authorList>
    </citation>
    <scope>NUCLEOTIDE SEQUENCE [LARGE SCALE GENOMIC DNA]</scope>
    <source>
        <strain evidence="7 8">CGMCC 1.15906</strain>
    </source>
</reference>
<protein>
    <submittedName>
        <fullName evidence="7">LysR substrate-binding domain-containing protein</fullName>
    </submittedName>
</protein>
<dbReference type="PANTHER" id="PTHR30346:SF30">
    <property type="entry name" value="SMALL NEUTRAL PROTEASE REGULATORY PROTEIN"/>
    <property type="match status" value="1"/>
</dbReference>